<proteinExistence type="predicted"/>
<dbReference type="EMBL" id="JARBHB010000002">
    <property type="protein sequence ID" value="KAJ8893157.1"/>
    <property type="molecule type" value="Genomic_DNA"/>
</dbReference>
<accession>A0ABQ9I913</accession>
<reference evidence="2 3" key="1">
    <citation type="submission" date="2023-02" db="EMBL/GenBank/DDBJ databases">
        <title>LHISI_Scaffold_Assembly.</title>
        <authorList>
            <person name="Stuart O.P."/>
            <person name="Cleave R."/>
            <person name="Magrath M.J.L."/>
            <person name="Mikheyev A.S."/>
        </authorList>
    </citation>
    <scope>NUCLEOTIDE SEQUENCE [LARGE SCALE GENOMIC DNA]</scope>
    <source>
        <strain evidence="2">Daus_M_001</strain>
        <tissue evidence="2">Leg muscle</tissue>
    </source>
</reference>
<sequence length="188" mass="20931">MSSATLEDPQGSTSSKASLFGITPIPKIKKRTSNRGRKACNSTVTTSTPYKVKLVEAEKAKVKEAEQQTRNHVQGCKSKSKRDRGCDSAVESSRKANWLLKKCINFEKNVKESSIEDDNSMSSGTSELELVPGVYPSKDENAWCMFCDRKFSEDSEGKLWVMCIMCSLWAHVDCAGAEKDVHICDFCR</sequence>
<evidence type="ECO:0000313" key="3">
    <source>
        <dbReference type="Proteomes" id="UP001159363"/>
    </source>
</evidence>
<name>A0ABQ9I913_9NEOP</name>
<organism evidence="2 3">
    <name type="scientific">Dryococelus australis</name>
    <dbReference type="NCBI Taxonomy" id="614101"/>
    <lineage>
        <taxon>Eukaryota</taxon>
        <taxon>Metazoa</taxon>
        <taxon>Ecdysozoa</taxon>
        <taxon>Arthropoda</taxon>
        <taxon>Hexapoda</taxon>
        <taxon>Insecta</taxon>
        <taxon>Pterygota</taxon>
        <taxon>Neoptera</taxon>
        <taxon>Polyneoptera</taxon>
        <taxon>Phasmatodea</taxon>
        <taxon>Verophasmatodea</taxon>
        <taxon>Anareolatae</taxon>
        <taxon>Phasmatidae</taxon>
        <taxon>Eurycanthinae</taxon>
        <taxon>Dryococelus</taxon>
    </lineage>
</organism>
<dbReference type="Proteomes" id="UP001159363">
    <property type="component" value="Chromosome 2"/>
</dbReference>
<evidence type="ECO:0000313" key="2">
    <source>
        <dbReference type="EMBL" id="KAJ8893157.1"/>
    </source>
</evidence>
<comment type="caution">
    <text evidence="2">The sequence shown here is derived from an EMBL/GenBank/DDBJ whole genome shotgun (WGS) entry which is preliminary data.</text>
</comment>
<feature type="region of interest" description="Disordered" evidence="1">
    <location>
        <begin position="60"/>
        <end position="85"/>
    </location>
</feature>
<evidence type="ECO:0008006" key="4">
    <source>
        <dbReference type="Google" id="ProtNLM"/>
    </source>
</evidence>
<dbReference type="SUPFAM" id="SSF57903">
    <property type="entry name" value="FYVE/PHD zinc finger"/>
    <property type="match status" value="1"/>
</dbReference>
<feature type="compositionally biased region" description="Polar residues" evidence="1">
    <location>
        <begin position="1"/>
        <end position="17"/>
    </location>
</feature>
<feature type="compositionally biased region" description="Basic and acidic residues" evidence="1">
    <location>
        <begin position="60"/>
        <end position="69"/>
    </location>
</feature>
<dbReference type="InterPro" id="IPR011011">
    <property type="entry name" value="Znf_FYVE_PHD"/>
</dbReference>
<keyword evidence="3" id="KW-1185">Reference proteome</keyword>
<protein>
    <recommendedName>
        <fullName evidence="4">Zinc finger PHD-type domain-containing protein</fullName>
    </recommendedName>
</protein>
<gene>
    <name evidence="2" type="ORF">PR048_005740</name>
</gene>
<feature type="region of interest" description="Disordered" evidence="1">
    <location>
        <begin position="1"/>
        <end position="43"/>
    </location>
</feature>
<feature type="compositionally biased region" description="Basic residues" evidence="1">
    <location>
        <begin position="27"/>
        <end position="38"/>
    </location>
</feature>
<evidence type="ECO:0000256" key="1">
    <source>
        <dbReference type="SAM" id="MobiDB-lite"/>
    </source>
</evidence>